<dbReference type="EnsemblPlants" id="Pp3c5_10780V3.1">
    <property type="protein sequence ID" value="Pp3c5_10780V3.1"/>
    <property type="gene ID" value="Pp3c5_10780"/>
</dbReference>
<feature type="signal peptide" evidence="1">
    <location>
        <begin position="1"/>
        <end position="25"/>
    </location>
</feature>
<dbReference type="AlphaFoldDB" id="A0A2K1KJ77"/>
<dbReference type="GeneID" id="112282284"/>
<sequence>MAMERTLLLQVTLLCSVLFASYVEAQYPGCEKESTLPSNVCYWSQGTLVGKIPPGPCKPDCEFVIRQPEFLKVIGSSPKVRVLVRTPALEGGVYYPDKDEFYFSTVRFNESQFKQPSIDVKKVNLRTRQITSILKNNPPLGPLQALPCGMALDNNGHLIVAFQGSNIIPGSIKKYNLSSTAEDKLIKNMADNWFSMPFNSPNDVVVKSDGSIWFTDPSYARAQGLKTTSSVKNMVYKIGLDGFVDVVANGFSQPNGLAFSPDEKRLYVTDTGYDTGRPGEFDIMQPHTVIVFDVGRDGLLGNRRLFASVGTYINFGGELDIPNGIKVDTNGRVYVASRDGVQIFSRSGRPLGLIKLLGASNIGFGGKKLDTLYMLDGKSISYIKLQAKGAGLKYATKSSF</sequence>
<reference evidence="3 5" key="2">
    <citation type="journal article" date="2018" name="Plant J.">
        <title>The Physcomitrella patens chromosome-scale assembly reveals moss genome structure and evolution.</title>
        <authorList>
            <person name="Lang D."/>
            <person name="Ullrich K.K."/>
            <person name="Murat F."/>
            <person name="Fuchs J."/>
            <person name="Jenkins J."/>
            <person name="Haas F.B."/>
            <person name="Piednoel M."/>
            <person name="Gundlach H."/>
            <person name="Van Bel M."/>
            <person name="Meyberg R."/>
            <person name="Vives C."/>
            <person name="Morata J."/>
            <person name="Symeonidi A."/>
            <person name="Hiss M."/>
            <person name="Muchero W."/>
            <person name="Kamisugi Y."/>
            <person name="Saleh O."/>
            <person name="Blanc G."/>
            <person name="Decker E.L."/>
            <person name="van Gessel N."/>
            <person name="Grimwood J."/>
            <person name="Hayes R.D."/>
            <person name="Graham S.W."/>
            <person name="Gunter L.E."/>
            <person name="McDaniel S.F."/>
            <person name="Hoernstein S.N.W."/>
            <person name="Larsson A."/>
            <person name="Li F.W."/>
            <person name="Perroud P.F."/>
            <person name="Phillips J."/>
            <person name="Ranjan P."/>
            <person name="Rokshar D.S."/>
            <person name="Rothfels C.J."/>
            <person name="Schneider L."/>
            <person name="Shu S."/>
            <person name="Stevenson D.W."/>
            <person name="Thummler F."/>
            <person name="Tillich M."/>
            <person name="Villarreal Aguilar J.C."/>
            <person name="Widiez T."/>
            <person name="Wong G.K."/>
            <person name="Wymore A."/>
            <person name="Zhang Y."/>
            <person name="Zimmer A.D."/>
            <person name="Quatrano R.S."/>
            <person name="Mayer K.F.X."/>
            <person name="Goodstein D."/>
            <person name="Casacuberta J.M."/>
            <person name="Vandepoele K."/>
            <person name="Reski R."/>
            <person name="Cuming A.C."/>
            <person name="Tuskan G.A."/>
            <person name="Maumus F."/>
            <person name="Salse J."/>
            <person name="Schmutz J."/>
            <person name="Rensing S.A."/>
        </authorList>
    </citation>
    <scope>NUCLEOTIDE SEQUENCE [LARGE SCALE GENOMIC DNA]</scope>
    <source>
        <strain evidence="4 5">cv. Gransden 2004</strain>
    </source>
</reference>
<dbReference type="Proteomes" id="UP000006727">
    <property type="component" value="Chromosome 5"/>
</dbReference>
<dbReference type="EMBL" id="ABEU02000005">
    <property type="protein sequence ID" value="PNR53836.1"/>
    <property type="molecule type" value="Genomic_DNA"/>
</dbReference>
<dbReference type="Gramene" id="Pp3c5_10780V3.1">
    <property type="protein sequence ID" value="Pp3c5_10780V3.1"/>
    <property type="gene ID" value="Pp3c5_10780"/>
</dbReference>
<dbReference type="Gramene" id="Pp3c5_10780V3.2">
    <property type="protein sequence ID" value="Pp3c5_10780V3.2"/>
    <property type="gene ID" value="Pp3c5_10780"/>
</dbReference>
<dbReference type="PaxDb" id="3218-PP1S263_37V6.1"/>
<dbReference type="KEGG" id="ppp:112282284"/>
<dbReference type="SUPFAM" id="SSF63829">
    <property type="entry name" value="Calcium-dependent phosphotriesterase"/>
    <property type="match status" value="1"/>
</dbReference>
<feature type="domain" description="SMP-30/Gluconolactonase/LRE-like region" evidence="2">
    <location>
        <begin position="187"/>
        <end position="374"/>
    </location>
</feature>
<evidence type="ECO:0000313" key="3">
    <source>
        <dbReference type="EMBL" id="PNR53836.1"/>
    </source>
</evidence>
<reference evidence="4" key="3">
    <citation type="submission" date="2020-12" db="UniProtKB">
        <authorList>
            <consortium name="EnsemblPlants"/>
        </authorList>
    </citation>
    <scope>IDENTIFICATION</scope>
</reference>
<dbReference type="RefSeq" id="XP_024375484.1">
    <property type="nucleotide sequence ID" value="XM_024519716.2"/>
</dbReference>
<dbReference type="STRING" id="3218.A0A2K1KJ77"/>
<protein>
    <recommendedName>
        <fullName evidence="2">SMP-30/Gluconolactonase/LRE-like region domain-containing protein</fullName>
    </recommendedName>
</protein>
<dbReference type="Pfam" id="PF08450">
    <property type="entry name" value="SGL"/>
    <property type="match status" value="1"/>
</dbReference>
<dbReference type="OrthoDB" id="423498at2759"/>
<keyword evidence="5" id="KW-1185">Reference proteome</keyword>
<evidence type="ECO:0000256" key="1">
    <source>
        <dbReference type="SAM" id="SignalP"/>
    </source>
</evidence>
<feature type="chain" id="PRO_5043158303" description="SMP-30/Gluconolactonase/LRE-like region domain-containing protein" evidence="1">
    <location>
        <begin position="26"/>
        <end position="400"/>
    </location>
</feature>
<dbReference type="EnsemblPlants" id="Pp3c5_10780V3.2">
    <property type="protein sequence ID" value="Pp3c5_10780V3.2"/>
    <property type="gene ID" value="Pp3c5_10780"/>
</dbReference>
<reference evidence="3 5" key="1">
    <citation type="journal article" date="2008" name="Science">
        <title>The Physcomitrella genome reveals evolutionary insights into the conquest of land by plants.</title>
        <authorList>
            <person name="Rensing S."/>
            <person name="Lang D."/>
            <person name="Zimmer A."/>
            <person name="Terry A."/>
            <person name="Salamov A."/>
            <person name="Shapiro H."/>
            <person name="Nishiyama T."/>
            <person name="Perroud P.-F."/>
            <person name="Lindquist E."/>
            <person name="Kamisugi Y."/>
            <person name="Tanahashi T."/>
            <person name="Sakakibara K."/>
            <person name="Fujita T."/>
            <person name="Oishi K."/>
            <person name="Shin-I T."/>
            <person name="Kuroki Y."/>
            <person name="Toyoda A."/>
            <person name="Suzuki Y."/>
            <person name="Hashimoto A."/>
            <person name="Yamaguchi K."/>
            <person name="Sugano A."/>
            <person name="Kohara Y."/>
            <person name="Fujiyama A."/>
            <person name="Anterola A."/>
            <person name="Aoki S."/>
            <person name="Ashton N."/>
            <person name="Barbazuk W.B."/>
            <person name="Barker E."/>
            <person name="Bennetzen J."/>
            <person name="Bezanilla M."/>
            <person name="Blankenship R."/>
            <person name="Cho S.H."/>
            <person name="Dutcher S."/>
            <person name="Estelle M."/>
            <person name="Fawcett J.A."/>
            <person name="Gundlach H."/>
            <person name="Hanada K."/>
            <person name="Heyl A."/>
            <person name="Hicks K.A."/>
            <person name="Hugh J."/>
            <person name="Lohr M."/>
            <person name="Mayer K."/>
            <person name="Melkozernov A."/>
            <person name="Murata T."/>
            <person name="Nelson D."/>
            <person name="Pils B."/>
            <person name="Prigge M."/>
            <person name="Reiss B."/>
            <person name="Renner T."/>
            <person name="Rombauts S."/>
            <person name="Rushton P."/>
            <person name="Sanderfoot A."/>
            <person name="Schween G."/>
            <person name="Shiu S.-H."/>
            <person name="Stueber K."/>
            <person name="Theodoulou F.L."/>
            <person name="Tu H."/>
            <person name="Van de Peer Y."/>
            <person name="Verrier P.J."/>
            <person name="Waters E."/>
            <person name="Wood A."/>
            <person name="Yang L."/>
            <person name="Cove D."/>
            <person name="Cuming A."/>
            <person name="Hasebe M."/>
            <person name="Lucas S."/>
            <person name="Mishler D.B."/>
            <person name="Reski R."/>
            <person name="Grigoriev I."/>
            <person name="Quatrano R.S."/>
            <person name="Boore J.L."/>
        </authorList>
    </citation>
    <scope>NUCLEOTIDE SEQUENCE [LARGE SCALE GENOMIC DNA]</scope>
    <source>
        <strain evidence="4 5">cv. Gransden 2004</strain>
    </source>
</reference>
<gene>
    <name evidence="4" type="primary">LOC112282284</name>
    <name evidence="3" type="ORF">PHYPA_007511</name>
</gene>
<keyword evidence="1" id="KW-0732">Signal</keyword>
<dbReference type="InterPro" id="IPR052988">
    <property type="entry name" value="Oryzine_lactonohydrolase"/>
</dbReference>
<organism evidence="3">
    <name type="scientific">Physcomitrium patens</name>
    <name type="common">Spreading-leaved earth moss</name>
    <name type="synonym">Physcomitrella patens</name>
    <dbReference type="NCBI Taxonomy" id="3218"/>
    <lineage>
        <taxon>Eukaryota</taxon>
        <taxon>Viridiplantae</taxon>
        <taxon>Streptophyta</taxon>
        <taxon>Embryophyta</taxon>
        <taxon>Bryophyta</taxon>
        <taxon>Bryophytina</taxon>
        <taxon>Bryopsida</taxon>
        <taxon>Funariidae</taxon>
        <taxon>Funariales</taxon>
        <taxon>Funariaceae</taxon>
        <taxon>Physcomitrium</taxon>
    </lineage>
</organism>
<dbReference type="InterPro" id="IPR013658">
    <property type="entry name" value="SGL"/>
</dbReference>
<evidence type="ECO:0000259" key="2">
    <source>
        <dbReference type="Pfam" id="PF08450"/>
    </source>
</evidence>
<proteinExistence type="predicted"/>
<accession>A0A2K1KJ77</accession>
<dbReference type="PANTHER" id="PTHR47064">
    <property type="entry name" value="PUTATIVE (AFU_ORTHOLOGUE AFUA_1G08990)-RELATED"/>
    <property type="match status" value="1"/>
</dbReference>
<evidence type="ECO:0000313" key="4">
    <source>
        <dbReference type="EnsemblPlants" id="Pp3c5_10780V3.1"/>
    </source>
</evidence>
<dbReference type="Gene3D" id="2.120.10.30">
    <property type="entry name" value="TolB, C-terminal domain"/>
    <property type="match status" value="1"/>
</dbReference>
<dbReference type="InterPro" id="IPR011042">
    <property type="entry name" value="6-blade_b-propeller_TolB-like"/>
</dbReference>
<dbReference type="PANTHER" id="PTHR47064:SF2">
    <property type="entry name" value="SMP-30_GLUCONOLACTONASE_LRE-LIKE REGION DOMAIN-CONTAINING PROTEIN-RELATED"/>
    <property type="match status" value="1"/>
</dbReference>
<evidence type="ECO:0000313" key="5">
    <source>
        <dbReference type="Proteomes" id="UP000006727"/>
    </source>
</evidence>
<name>A0A2K1KJ77_PHYPA</name>